<comment type="caution">
    <text evidence="8">The sequence shown here is derived from an EMBL/GenBank/DDBJ whole genome shotgun (WGS) entry which is preliminary data.</text>
</comment>
<dbReference type="GO" id="GO:0051274">
    <property type="term" value="P:beta-glucan biosynthetic process"/>
    <property type="evidence" value="ECO:0007669"/>
    <property type="project" value="TreeGrafter"/>
</dbReference>
<evidence type="ECO:0000256" key="1">
    <source>
        <dbReference type="ARBA" id="ARBA00004418"/>
    </source>
</evidence>
<dbReference type="InterPro" id="IPR007444">
    <property type="entry name" value="Glucan_biosyn_MdoG_C"/>
</dbReference>
<dbReference type="GO" id="GO:0030288">
    <property type="term" value="C:outer membrane-bounded periplasmic space"/>
    <property type="evidence" value="ECO:0007669"/>
    <property type="project" value="TreeGrafter"/>
</dbReference>
<proteinExistence type="inferred from homology"/>
<dbReference type="InterPro" id="IPR006311">
    <property type="entry name" value="TAT_signal"/>
</dbReference>
<dbReference type="PANTHER" id="PTHR30504">
    <property type="entry name" value="GLUCANS BIOSYNTHESIS PROTEIN"/>
    <property type="match status" value="1"/>
</dbReference>
<keyword evidence="9" id="KW-1185">Reference proteome</keyword>
<dbReference type="Proteomes" id="UP000469011">
    <property type="component" value="Unassembled WGS sequence"/>
</dbReference>
<dbReference type="EMBL" id="JAAAMG010000008">
    <property type="protein sequence ID" value="NDW05176.1"/>
    <property type="molecule type" value="Genomic_DNA"/>
</dbReference>
<dbReference type="InterPro" id="IPR011013">
    <property type="entry name" value="Gal_mutarotase_sf_dom"/>
</dbReference>
<evidence type="ECO:0000313" key="8">
    <source>
        <dbReference type="EMBL" id="NDW05176.1"/>
    </source>
</evidence>
<dbReference type="SUPFAM" id="SSF74650">
    <property type="entry name" value="Galactose mutarotase-like"/>
    <property type="match status" value="1"/>
</dbReference>
<keyword evidence="5" id="KW-0574">Periplasm</keyword>
<dbReference type="RefSeq" id="WP_163463418.1">
    <property type="nucleotide sequence ID" value="NZ_JAAAMG010000008.1"/>
</dbReference>
<feature type="compositionally biased region" description="Low complexity" evidence="6">
    <location>
        <begin position="8"/>
        <end position="20"/>
    </location>
</feature>
<evidence type="ECO:0000313" key="9">
    <source>
        <dbReference type="Proteomes" id="UP000469011"/>
    </source>
</evidence>
<name>A0A6N9T540_9HYPH</name>
<dbReference type="GO" id="GO:0003824">
    <property type="term" value="F:catalytic activity"/>
    <property type="evidence" value="ECO:0007669"/>
    <property type="project" value="InterPro"/>
</dbReference>
<accession>A0A6N9T540</accession>
<dbReference type="InterPro" id="IPR014718">
    <property type="entry name" value="GH-type_carb-bd"/>
</dbReference>
<dbReference type="InterPro" id="IPR013783">
    <property type="entry name" value="Ig-like_fold"/>
</dbReference>
<reference evidence="8 9" key="1">
    <citation type="submission" date="2020-01" db="EMBL/GenBank/DDBJ databases">
        <title>Jiella pacifica sp. nov.</title>
        <authorList>
            <person name="Xue Z."/>
            <person name="Zhu S."/>
            <person name="Chen J."/>
            <person name="Yang J."/>
        </authorList>
    </citation>
    <scope>NUCLEOTIDE SEQUENCE [LARGE SCALE GENOMIC DNA]</scope>
    <source>
        <strain evidence="8 9">40Bstr34</strain>
    </source>
</reference>
<protein>
    <submittedName>
        <fullName evidence="8">Glucan biosynthesis protein D</fullName>
    </submittedName>
</protein>
<dbReference type="InterPro" id="IPR014756">
    <property type="entry name" value="Ig_E-set"/>
</dbReference>
<dbReference type="GO" id="GO:0030246">
    <property type="term" value="F:carbohydrate binding"/>
    <property type="evidence" value="ECO:0007669"/>
    <property type="project" value="InterPro"/>
</dbReference>
<dbReference type="PROSITE" id="PS51318">
    <property type="entry name" value="TAT"/>
    <property type="match status" value="1"/>
</dbReference>
<evidence type="ECO:0000259" key="7">
    <source>
        <dbReference type="Pfam" id="PF04349"/>
    </source>
</evidence>
<comment type="subcellular location">
    <subcellularLocation>
        <location evidence="1">Periplasm</location>
    </subcellularLocation>
</comment>
<organism evidence="8 9">
    <name type="scientific">Jiella pacifica</name>
    <dbReference type="NCBI Taxonomy" id="2696469"/>
    <lineage>
        <taxon>Bacteria</taxon>
        <taxon>Pseudomonadati</taxon>
        <taxon>Pseudomonadota</taxon>
        <taxon>Alphaproteobacteria</taxon>
        <taxon>Hyphomicrobiales</taxon>
        <taxon>Aurantimonadaceae</taxon>
        <taxon>Jiella</taxon>
    </lineage>
</organism>
<feature type="domain" description="Glucan biosynthesis periplasmic MdoG C-terminal" evidence="7">
    <location>
        <begin position="68"/>
        <end position="541"/>
    </location>
</feature>
<comment type="similarity">
    <text evidence="3">Belongs to the OpgD/OpgG family.</text>
</comment>
<sequence length="549" mass="61258">MHKRSELPHGAADPAGRAGPADPPISIVRSGLSRRTFLTAAAALGLLPVGGRAFAEEGLLSFENAKPFSFDLLAEHARRMAMQPYIAPQPRDPEVLDQIDFDAHWKIKYKPEATLKVADGEAPVRLFHLGRYFQLPVGIHVVDGDQSRRLRYDPAVFEMPADSPARKLPRDIGYAGLRVMAPDQKNDWLAFLGAAYFRSSGELDQFGLSARALAIDVAMPTPEEFPRFTDYFLERSTTPGHELVITCLIDSPRMTGVFRMDVGKHGPVVMDIDSRFFARGDIARLGLAPLTSMFWFSETDRPDRVDWRPEVHDSDGLAIHTGGNERIWRPLNNPSVVRTSSFTDKNPKGFGLLQRDRAFSNYEDDGVFYEKRPSVWIEPKGDWGRGEVQLVEIPTDDEIHDNIVTYWISEKPVKKGDEISLSYRLTWAKDEPHPGEVSAVTATRIGRGGIAGQPRPKGVVKFAVDFDGGFVAKLDRQTEGVKAVVSTSRGELSNIDCYSVKVGTAWRMTFDLKAEDADPVDLRAYLRRGDQTLTETWLYQFLPDPDSAA</sequence>
<dbReference type="InterPro" id="IPR014438">
    <property type="entry name" value="Glucan_biosyn_MdoG/MdoD"/>
</dbReference>
<dbReference type="PIRSF" id="PIRSF006281">
    <property type="entry name" value="MdoG"/>
    <property type="match status" value="1"/>
</dbReference>
<evidence type="ECO:0000256" key="4">
    <source>
        <dbReference type="ARBA" id="ARBA00022729"/>
    </source>
</evidence>
<evidence type="ECO:0000256" key="6">
    <source>
        <dbReference type="SAM" id="MobiDB-lite"/>
    </source>
</evidence>
<dbReference type="Pfam" id="PF04349">
    <property type="entry name" value="MdoG"/>
    <property type="match status" value="1"/>
</dbReference>
<dbReference type="UniPathway" id="UPA00637"/>
<evidence type="ECO:0000256" key="5">
    <source>
        <dbReference type="ARBA" id="ARBA00022764"/>
    </source>
</evidence>
<dbReference type="Gene3D" id="2.60.40.10">
    <property type="entry name" value="Immunoglobulins"/>
    <property type="match status" value="1"/>
</dbReference>
<dbReference type="AlphaFoldDB" id="A0A6N9T540"/>
<evidence type="ECO:0000256" key="2">
    <source>
        <dbReference type="ARBA" id="ARBA00005001"/>
    </source>
</evidence>
<gene>
    <name evidence="8" type="ORF">GTK09_12135</name>
</gene>
<dbReference type="Gene3D" id="2.70.98.10">
    <property type="match status" value="1"/>
</dbReference>
<feature type="region of interest" description="Disordered" evidence="6">
    <location>
        <begin position="1"/>
        <end position="24"/>
    </location>
</feature>
<evidence type="ECO:0000256" key="3">
    <source>
        <dbReference type="ARBA" id="ARBA00009284"/>
    </source>
</evidence>
<keyword evidence="4" id="KW-0732">Signal</keyword>
<comment type="pathway">
    <text evidence="2">Glycan metabolism; osmoregulated periplasmic glucan (OPG) biosynthesis.</text>
</comment>
<dbReference type="PANTHER" id="PTHR30504:SF3">
    <property type="entry name" value="GLUCANS BIOSYNTHESIS PROTEIN D"/>
    <property type="match status" value="1"/>
</dbReference>
<dbReference type="SUPFAM" id="SSF81296">
    <property type="entry name" value="E set domains"/>
    <property type="match status" value="1"/>
</dbReference>